<accession>A0A7S4G2F9</accession>
<dbReference type="AlphaFoldDB" id="A0A7S4G2F9"/>
<gene>
    <name evidence="1" type="ORF">EGYM00163_LOCUS34291</name>
</gene>
<evidence type="ECO:0000313" key="1">
    <source>
        <dbReference type="EMBL" id="CAE0823090.1"/>
    </source>
</evidence>
<dbReference type="EMBL" id="HBJA01099311">
    <property type="protein sequence ID" value="CAE0823090.1"/>
    <property type="molecule type" value="Transcribed_RNA"/>
</dbReference>
<protein>
    <submittedName>
        <fullName evidence="1">Uncharacterized protein</fullName>
    </submittedName>
</protein>
<organism evidence="1">
    <name type="scientific">Eutreptiella gymnastica</name>
    <dbReference type="NCBI Taxonomy" id="73025"/>
    <lineage>
        <taxon>Eukaryota</taxon>
        <taxon>Discoba</taxon>
        <taxon>Euglenozoa</taxon>
        <taxon>Euglenida</taxon>
        <taxon>Spirocuta</taxon>
        <taxon>Euglenophyceae</taxon>
        <taxon>Eutreptiales</taxon>
        <taxon>Eutreptiaceae</taxon>
        <taxon>Eutreptiella</taxon>
    </lineage>
</organism>
<sequence>MLQDCAIGDDTPMCAAVEFQRGLGSNCFITEPIVACVSVFVFVFSRLHHPQYGGFKPPPPPLPHLLAAIPHTCLRSLTLPKTFSILHKIGRTRLIFCLLHASPQKHPDTIL</sequence>
<reference evidence="1" key="1">
    <citation type="submission" date="2021-01" db="EMBL/GenBank/DDBJ databases">
        <authorList>
            <person name="Corre E."/>
            <person name="Pelletier E."/>
            <person name="Niang G."/>
            <person name="Scheremetjew M."/>
            <person name="Finn R."/>
            <person name="Kale V."/>
            <person name="Holt S."/>
            <person name="Cochrane G."/>
            <person name="Meng A."/>
            <person name="Brown T."/>
            <person name="Cohen L."/>
        </authorList>
    </citation>
    <scope>NUCLEOTIDE SEQUENCE</scope>
    <source>
        <strain evidence="1">CCMP1594</strain>
    </source>
</reference>
<name>A0A7S4G2F9_9EUGL</name>
<proteinExistence type="predicted"/>